<evidence type="ECO:0000256" key="3">
    <source>
        <dbReference type="ARBA" id="ARBA00023027"/>
    </source>
</evidence>
<dbReference type="OrthoDB" id="9800582at2"/>
<evidence type="ECO:0000313" key="7">
    <source>
        <dbReference type="Proteomes" id="UP000307943"/>
    </source>
</evidence>
<dbReference type="Gene3D" id="3.30.1600.10">
    <property type="entry name" value="SIR2/SIRT2 'Small Domain"/>
    <property type="match status" value="1"/>
</dbReference>
<feature type="binding site" evidence="4">
    <location>
        <position position="132"/>
    </location>
    <ligand>
        <name>Zn(2+)</name>
        <dbReference type="ChEBI" id="CHEBI:29105"/>
    </ligand>
</feature>
<dbReference type="GO" id="GO:0046872">
    <property type="term" value="F:metal ion binding"/>
    <property type="evidence" value="ECO:0007669"/>
    <property type="project" value="UniProtKB-KW"/>
</dbReference>
<dbReference type="Proteomes" id="UP000307943">
    <property type="component" value="Unassembled WGS sequence"/>
</dbReference>
<feature type="binding site" evidence="4">
    <location>
        <position position="154"/>
    </location>
    <ligand>
        <name>Zn(2+)</name>
        <dbReference type="ChEBI" id="CHEBI:29105"/>
    </ligand>
</feature>
<dbReference type="PROSITE" id="PS50305">
    <property type="entry name" value="SIRTUIN"/>
    <property type="match status" value="1"/>
</dbReference>
<evidence type="ECO:0000256" key="2">
    <source>
        <dbReference type="ARBA" id="ARBA00022679"/>
    </source>
</evidence>
<feature type="binding site" evidence="4">
    <location>
        <position position="151"/>
    </location>
    <ligand>
        <name>Zn(2+)</name>
        <dbReference type="ChEBI" id="CHEBI:29105"/>
    </ligand>
</feature>
<dbReference type="RefSeq" id="WP_139602320.1">
    <property type="nucleotide sequence ID" value="NZ_VDCQ01000012.1"/>
</dbReference>
<evidence type="ECO:0000256" key="1">
    <source>
        <dbReference type="ARBA" id="ARBA00012928"/>
    </source>
</evidence>
<keyword evidence="3" id="KW-0520">NAD</keyword>
<dbReference type="InterPro" id="IPR026591">
    <property type="entry name" value="Sirtuin_cat_small_dom_sf"/>
</dbReference>
<keyword evidence="7" id="KW-1185">Reference proteome</keyword>
<sequence>MDVKQLRRLVSDSSRIVFFGGAGTSTESGIPDFRSQNGLFRTRQGTEHPPERMLSRDFFMEHTEEFYRFYMEKMIHRNAKPNAGHLALAGLEASGKLSALITQNIDGLHQIAGNRRVLELHGSVHRNYCMACGAFYSLDEWLSLGEAVPKCGKCRGLIKPDVVLYQEPLDERVFSDAETAISEADMLIVAGTSLSVYPAAGLIRSYKGDRLLLINKSPTNLDVRADYAVHDSFSDVMSGLVGSADD</sequence>
<reference evidence="6 7" key="1">
    <citation type="submission" date="2019-05" db="EMBL/GenBank/DDBJ databases">
        <title>We sequenced the genome of Paenibacillus hemerocallicola KCTC 33185 for further insight into its adaptation and study the phylogeny of Paenibacillus.</title>
        <authorList>
            <person name="Narsing Rao M.P."/>
        </authorList>
    </citation>
    <scope>NUCLEOTIDE SEQUENCE [LARGE SCALE GENOMIC DNA]</scope>
    <source>
        <strain evidence="6 7">KCTC 33185</strain>
    </source>
</reference>
<dbReference type="EC" id="2.3.1.286" evidence="1"/>
<gene>
    <name evidence="6" type="ORF">FE784_11375</name>
</gene>
<evidence type="ECO:0000256" key="4">
    <source>
        <dbReference type="PROSITE-ProRule" id="PRU00236"/>
    </source>
</evidence>
<dbReference type="NCBIfam" id="NF001752">
    <property type="entry name" value="PRK00481.1-1"/>
    <property type="match status" value="1"/>
</dbReference>
<dbReference type="EMBL" id="VDCQ01000012">
    <property type="protein sequence ID" value="TNJ66268.1"/>
    <property type="molecule type" value="Genomic_DNA"/>
</dbReference>
<dbReference type="Pfam" id="PF02146">
    <property type="entry name" value="SIR2"/>
    <property type="match status" value="1"/>
</dbReference>
<feature type="binding site" evidence="4">
    <location>
        <position position="129"/>
    </location>
    <ligand>
        <name>Zn(2+)</name>
        <dbReference type="ChEBI" id="CHEBI:29105"/>
    </ligand>
</feature>
<protein>
    <recommendedName>
        <fullName evidence="1">protein acetyllysine N-acetyltransferase</fullName>
        <ecNumber evidence="1">2.3.1.286</ecNumber>
    </recommendedName>
</protein>
<organism evidence="6 7">
    <name type="scientific">Paenibacillus hemerocallicola</name>
    <dbReference type="NCBI Taxonomy" id="1172614"/>
    <lineage>
        <taxon>Bacteria</taxon>
        <taxon>Bacillati</taxon>
        <taxon>Bacillota</taxon>
        <taxon>Bacilli</taxon>
        <taxon>Bacillales</taxon>
        <taxon>Paenibacillaceae</taxon>
        <taxon>Paenibacillus</taxon>
    </lineage>
</organism>
<name>A0A5C4TB19_9BACL</name>
<dbReference type="GO" id="GO:0070403">
    <property type="term" value="F:NAD+ binding"/>
    <property type="evidence" value="ECO:0007669"/>
    <property type="project" value="InterPro"/>
</dbReference>
<proteinExistence type="predicted"/>
<dbReference type="PANTHER" id="PTHR11085:SF4">
    <property type="entry name" value="NAD-DEPENDENT PROTEIN DEACYLASE"/>
    <property type="match status" value="1"/>
</dbReference>
<dbReference type="GO" id="GO:0017136">
    <property type="term" value="F:histone deacetylase activity, NAD-dependent"/>
    <property type="evidence" value="ECO:0007669"/>
    <property type="project" value="TreeGrafter"/>
</dbReference>
<comment type="caution">
    <text evidence="6">The sequence shown here is derived from an EMBL/GenBank/DDBJ whole genome shotgun (WGS) entry which is preliminary data.</text>
</comment>
<dbReference type="SUPFAM" id="SSF52467">
    <property type="entry name" value="DHS-like NAD/FAD-binding domain"/>
    <property type="match status" value="1"/>
</dbReference>
<evidence type="ECO:0000259" key="5">
    <source>
        <dbReference type="PROSITE" id="PS50305"/>
    </source>
</evidence>
<dbReference type="InterPro" id="IPR026590">
    <property type="entry name" value="Ssirtuin_cat_dom"/>
</dbReference>
<dbReference type="PANTHER" id="PTHR11085">
    <property type="entry name" value="NAD-DEPENDENT PROTEIN DEACYLASE SIRTUIN-5, MITOCHONDRIAL-RELATED"/>
    <property type="match status" value="1"/>
</dbReference>
<feature type="domain" description="Deacetylase sirtuin-type" evidence="5">
    <location>
        <begin position="1"/>
        <end position="246"/>
    </location>
</feature>
<dbReference type="InterPro" id="IPR003000">
    <property type="entry name" value="Sirtuin"/>
</dbReference>
<dbReference type="InterPro" id="IPR029035">
    <property type="entry name" value="DHS-like_NAD/FAD-binding_dom"/>
</dbReference>
<keyword evidence="4" id="KW-0862">Zinc</keyword>
<dbReference type="InterPro" id="IPR050134">
    <property type="entry name" value="NAD-dep_sirtuin_deacylases"/>
</dbReference>
<evidence type="ECO:0000313" key="6">
    <source>
        <dbReference type="EMBL" id="TNJ66268.1"/>
    </source>
</evidence>
<keyword evidence="2" id="KW-0808">Transferase</keyword>
<feature type="active site" description="Proton acceptor" evidence="4">
    <location>
        <position position="121"/>
    </location>
</feature>
<keyword evidence="4" id="KW-0479">Metal-binding</keyword>
<accession>A0A5C4TB19</accession>
<dbReference type="Gene3D" id="3.40.50.1220">
    <property type="entry name" value="TPP-binding domain"/>
    <property type="match status" value="1"/>
</dbReference>
<dbReference type="AlphaFoldDB" id="A0A5C4TB19"/>